<dbReference type="InterPro" id="IPR003018">
    <property type="entry name" value="GAF"/>
</dbReference>
<dbReference type="InterPro" id="IPR036890">
    <property type="entry name" value="HATPase_C_sf"/>
</dbReference>
<sequence>MITTEMNMGVSMKSKLKLLKDIAEFLNEETDLKTMLDGALRELIDHTEFDTGWIFFINDEGEHELAAHYRLPPSLKKRDCHYLDDGSCWCVRAYHKGQLRTATNIFVCSRLEKAQLEFPGENKGITHHATMPLISGSESYGLLNVASPDREEFDKDELALLESVAFQIGSTLKRIELTAKEKESVVIKERQRLARDLHDSVNQMLFSIGITSHAAKSLSDAEKIDDALTSIENTSKHAMKEMKALIWQLKPIGLENGILHAIESYSELIGVKVNIELEGFYSISDAAEIELYRIIQESLNNVMKHSGVKEADVKMTVRDKKLYTTVTDRGAGFDLRNKRATSYGFGNMRERIRKLGGELDIDTGIDEGTVVRITVPIEE</sequence>
<dbReference type="SMART" id="SM00065">
    <property type="entry name" value="GAF"/>
    <property type="match status" value="1"/>
</dbReference>
<dbReference type="InterPro" id="IPR003594">
    <property type="entry name" value="HATPase_dom"/>
</dbReference>
<dbReference type="SUPFAM" id="SSF55781">
    <property type="entry name" value="GAF domain-like"/>
    <property type="match status" value="1"/>
</dbReference>
<dbReference type="Pfam" id="PF07730">
    <property type="entry name" value="HisKA_3"/>
    <property type="match status" value="1"/>
</dbReference>
<comment type="catalytic activity">
    <reaction evidence="1">
        <text>ATP + protein L-histidine = ADP + protein N-phospho-L-histidine.</text>
        <dbReference type="EC" id="2.7.13.3"/>
    </reaction>
</comment>
<dbReference type="InterPro" id="IPR050482">
    <property type="entry name" value="Sensor_HK_TwoCompSys"/>
</dbReference>
<protein>
    <recommendedName>
        <fullName evidence="2">histidine kinase</fullName>
        <ecNumber evidence="2">2.7.13.3</ecNumber>
    </recommendedName>
</protein>
<dbReference type="Gene3D" id="1.20.5.1930">
    <property type="match status" value="1"/>
</dbReference>
<keyword evidence="7" id="KW-0902">Two-component regulatory system</keyword>
<evidence type="ECO:0000259" key="8">
    <source>
        <dbReference type="PROSITE" id="PS50109"/>
    </source>
</evidence>
<accession>A0ABV2EDR0</accession>
<comment type="caution">
    <text evidence="9">The sequence shown here is derived from an EMBL/GenBank/DDBJ whole genome shotgun (WGS) entry which is preliminary data.</text>
</comment>
<name>A0ABV2EDR0_9STAP</name>
<dbReference type="InterPro" id="IPR029016">
    <property type="entry name" value="GAF-like_dom_sf"/>
</dbReference>
<keyword evidence="3" id="KW-0808">Transferase</keyword>
<keyword evidence="5 9" id="KW-0418">Kinase</keyword>
<dbReference type="EMBL" id="JBDZDV010000009">
    <property type="protein sequence ID" value="MET3112180.1"/>
    <property type="molecule type" value="Genomic_DNA"/>
</dbReference>
<dbReference type="Gene3D" id="3.30.450.40">
    <property type="match status" value="1"/>
</dbReference>
<dbReference type="InterPro" id="IPR005467">
    <property type="entry name" value="His_kinase_dom"/>
</dbReference>
<dbReference type="InterPro" id="IPR011712">
    <property type="entry name" value="Sig_transdc_His_kin_sub3_dim/P"/>
</dbReference>
<evidence type="ECO:0000256" key="2">
    <source>
        <dbReference type="ARBA" id="ARBA00012438"/>
    </source>
</evidence>
<feature type="domain" description="Histidine kinase" evidence="8">
    <location>
        <begin position="192"/>
        <end position="379"/>
    </location>
</feature>
<dbReference type="SMART" id="SM00387">
    <property type="entry name" value="HATPase_c"/>
    <property type="match status" value="1"/>
</dbReference>
<dbReference type="Pfam" id="PF02518">
    <property type="entry name" value="HATPase_c"/>
    <property type="match status" value="1"/>
</dbReference>
<reference evidence="9 10" key="1">
    <citation type="submission" date="2024-05" db="EMBL/GenBank/DDBJ databases">
        <title>Genomic Encyclopedia of Type Strains, Phase IV (KMG-IV): sequencing the most valuable type-strain genomes for metagenomic binning, comparative biology and taxonomic classification.</title>
        <authorList>
            <person name="Goeker M."/>
        </authorList>
    </citation>
    <scope>NUCLEOTIDE SEQUENCE [LARGE SCALE GENOMIC DNA]</scope>
    <source>
        <strain evidence="9 10">DSM 25286</strain>
    </source>
</reference>
<dbReference type="CDD" id="cd16917">
    <property type="entry name" value="HATPase_UhpB-NarQ-NarX-like"/>
    <property type="match status" value="1"/>
</dbReference>
<dbReference type="Gene3D" id="3.30.565.10">
    <property type="entry name" value="Histidine kinase-like ATPase, C-terminal domain"/>
    <property type="match status" value="1"/>
</dbReference>
<evidence type="ECO:0000313" key="10">
    <source>
        <dbReference type="Proteomes" id="UP001549019"/>
    </source>
</evidence>
<evidence type="ECO:0000256" key="7">
    <source>
        <dbReference type="ARBA" id="ARBA00023012"/>
    </source>
</evidence>
<dbReference type="SUPFAM" id="SSF55874">
    <property type="entry name" value="ATPase domain of HSP90 chaperone/DNA topoisomerase II/histidine kinase"/>
    <property type="match status" value="1"/>
</dbReference>
<keyword evidence="6" id="KW-0067">ATP-binding</keyword>
<evidence type="ECO:0000256" key="4">
    <source>
        <dbReference type="ARBA" id="ARBA00022741"/>
    </source>
</evidence>
<evidence type="ECO:0000256" key="1">
    <source>
        <dbReference type="ARBA" id="ARBA00000085"/>
    </source>
</evidence>
<evidence type="ECO:0000256" key="6">
    <source>
        <dbReference type="ARBA" id="ARBA00022840"/>
    </source>
</evidence>
<keyword evidence="4" id="KW-0547">Nucleotide-binding</keyword>
<dbReference type="Proteomes" id="UP001549019">
    <property type="component" value="Unassembled WGS sequence"/>
</dbReference>
<dbReference type="PANTHER" id="PTHR24421">
    <property type="entry name" value="NITRATE/NITRITE SENSOR PROTEIN NARX-RELATED"/>
    <property type="match status" value="1"/>
</dbReference>
<dbReference type="Pfam" id="PF13185">
    <property type="entry name" value="GAF_2"/>
    <property type="match status" value="1"/>
</dbReference>
<proteinExistence type="predicted"/>
<gene>
    <name evidence="9" type="ORF">ABHD89_002606</name>
</gene>
<dbReference type="GO" id="GO:0016301">
    <property type="term" value="F:kinase activity"/>
    <property type="evidence" value="ECO:0007669"/>
    <property type="project" value="UniProtKB-KW"/>
</dbReference>
<keyword evidence="10" id="KW-1185">Reference proteome</keyword>
<evidence type="ECO:0000256" key="5">
    <source>
        <dbReference type="ARBA" id="ARBA00022777"/>
    </source>
</evidence>
<dbReference type="PROSITE" id="PS50109">
    <property type="entry name" value="HIS_KIN"/>
    <property type="match status" value="1"/>
</dbReference>
<organism evidence="9 10">
    <name type="scientific">Salinicoccus halitifaciens</name>
    <dbReference type="NCBI Taxonomy" id="1073415"/>
    <lineage>
        <taxon>Bacteria</taxon>
        <taxon>Bacillati</taxon>
        <taxon>Bacillota</taxon>
        <taxon>Bacilli</taxon>
        <taxon>Bacillales</taxon>
        <taxon>Staphylococcaceae</taxon>
        <taxon>Salinicoccus</taxon>
    </lineage>
</organism>
<dbReference type="EC" id="2.7.13.3" evidence="2"/>
<evidence type="ECO:0000313" key="9">
    <source>
        <dbReference type="EMBL" id="MET3112180.1"/>
    </source>
</evidence>
<evidence type="ECO:0000256" key="3">
    <source>
        <dbReference type="ARBA" id="ARBA00022679"/>
    </source>
</evidence>
<dbReference type="PANTHER" id="PTHR24421:SF40">
    <property type="entry name" value="SENSOR HISTIDINE KINASE YHCY"/>
    <property type="match status" value="1"/>
</dbReference>